<feature type="domain" description="YetF C-terminal" evidence="8">
    <location>
        <begin position="91"/>
        <end position="223"/>
    </location>
</feature>
<name>A0A1M6HN76_9FIRM</name>
<evidence type="ECO:0000313" key="10">
    <source>
        <dbReference type="Proteomes" id="UP000184536"/>
    </source>
</evidence>
<evidence type="ECO:0000256" key="7">
    <source>
        <dbReference type="SAM" id="Phobius"/>
    </source>
</evidence>
<dbReference type="AlphaFoldDB" id="A0A1M6HN76"/>
<feature type="transmembrane region" description="Helical" evidence="7">
    <location>
        <begin position="42"/>
        <end position="62"/>
    </location>
</feature>
<keyword evidence="3" id="KW-1003">Cell membrane</keyword>
<dbReference type="PANTHER" id="PTHR34582:SF6">
    <property type="entry name" value="UPF0702 TRANSMEMBRANE PROTEIN YCAP"/>
    <property type="match status" value="1"/>
</dbReference>
<dbReference type="Pfam" id="PF04239">
    <property type="entry name" value="DUF421"/>
    <property type="match status" value="1"/>
</dbReference>
<keyword evidence="4 7" id="KW-0812">Transmembrane</keyword>
<evidence type="ECO:0000256" key="6">
    <source>
        <dbReference type="ARBA" id="ARBA00023136"/>
    </source>
</evidence>
<feature type="transmembrane region" description="Helical" evidence="7">
    <location>
        <begin position="12"/>
        <end position="30"/>
    </location>
</feature>
<proteinExistence type="inferred from homology"/>
<dbReference type="Gene3D" id="3.30.240.20">
    <property type="entry name" value="bsu07140 like domains"/>
    <property type="match status" value="2"/>
</dbReference>
<keyword evidence="6 7" id="KW-0472">Membrane</keyword>
<keyword evidence="5 7" id="KW-1133">Transmembrane helix</keyword>
<dbReference type="Proteomes" id="UP000184536">
    <property type="component" value="Unassembled WGS sequence"/>
</dbReference>
<organism evidence="9 10">
    <name type="scientific">Geosporobacter subterraneus DSM 17957</name>
    <dbReference type="NCBI Taxonomy" id="1121919"/>
    <lineage>
        <taxon>Bacteria</taxon>
        <taxon>Bacillati</taxon>
        <taxon>Bacillota</taxon>
        <taxon>Clostridia</taxon>
        <taxon>Peptostreptococcales</taxon>
        <taxon>Thermotaleaceae</taxon>
        <taxon>Geosporobacter</taxon>
    </lineage>
</organism>
<dbReference type="OrthoDB" id="9778331at2"/>
<keyword evidence="10" id="KW-1185">Reference proteome</keyword>
<feature type="transmembrane region" description="Helical" evidence="7">
    <location>
        <begin position="68"/>
        <end position="90"/>
    </location>
</feature>
<evidence type="ECO:0000256" key="4">
    <source>
        <dbReference type="ARBA" id="ARBA00022692"/>
    </source>
</evidence>
<comment type="subcellular location">
    <subcellularLocation>
        <location evidence="1">Cell membrane</location>
        <topology evidence="1">Multi-pass membrane protein</topology>
    </subcellularLocation>
</comment>
<dbReference type="InterPro" id="IPR023090">
    <property type="entry name" value="UPF0702_alpha/beta_dom_sf"/>
</dbReference>
<reference evidence="10" key="1">
    <citation type="submission" date="2016-11" db="EMBL/GenBank/DDBJ databases">
        <authorList>
            <person name="Varghese N."/>
            <person name="Submissions S."/>
        </authorList>
    </citation>
    <scope>NUCLEOTIDE SEQUENCE [LARGE SCALE GENOMIC DNA]</scope>
    <source>
        <strain evidence="10">DSM 17957</strain>
    </source>
</reference>
<evidence type="ECO:0000313" key="9">
    <source>
        <dbReference type="EMBL" id="SHJ23665.1"/>
    </source>
</evidence>
<evidence type="ECO:0000256" key="1">
    <source>
        <dbReference type="ARBA" id="ARBA00004651"/>
    </source>
</evidence>
<evidence type="ECO:0000256" key="3">
    <source>
        <dbReference type="ARBA" id="ARBA00022475"/>
    </source>
</evidence>
<dbReference type="EMBL" id="FQZV01000018">
    <property type="protein sequence ID" value="SHJ23665.1"/>
    <property type="molecule type" value="Genomic_DNA"/>
</dbReference>
<gene>
    <name evidence="9" type="ORF">SAMN02745975_01578</name>
</gene>
<evidence type="ECO:0000256" key="5">
    <source>
        <dbReference type="ARBA" id="ARBA00022989"/>
    </source>
</evidence>
<dbReference type="InterPro" id="IPR007353">
    <property type="entry name" value="DUF421"/>
</dbReference>
<sequence length="235" mass="26075">MESIIFSVEKLGTIGFVGRTLVVGLILYITSRFSPNRAGGQYTGYDFTFFWMMGGLIVSPLYDSKINFLDTVTAAVTIIAMHYLISFIAIKSRTFAKIVYGKAEVLISQGIIQKKNMFKSLIPIEILLSQLREIDAPNINEVETAIFETNGRISVLKKADYMPVTPADLNIPTVEGGLPSILINDGKVIDKNLEKIGHDRGWLACELKKYGVIDMENVYLATIDGTGTIYYSLVK</sequence>
<accession>A0A1M6HN76</accession>
<dbReference type="STRING" id="1121919.SAMN02745975_01578"/>
<evidence type="ECO:0000256" key="2">
    <source>
        <dbReference type="ARBA" id="ARBA00006448"/>
    </source>
</evidence>
<protein>
    <submittedName>
        <fullName evidence="9">Uncharacterized membrane protein YcaP, DUF421 family</fullName>
    </submittedName>
</protein>
<comment type="similarity">
    <text evidence="2">Belongs to the UPF0702 family.</text>
</comment>
<dbReference type="PANTHER" id="PTHR34582">
    <property type="entry name" value="UPF0702 TRANSMEMBRANE PROTEIN YCAP"/>
    <property type="match status" value="1"/>
</dbReference>
<dbReference type="GO" id="GO:0005886">
    <property type="term" value="C:plasma membrane"/>
    <property type="evidence" value="ECO:0007669"/>
    <property type="project" value="UniProtKB-SubCell"/>
</dbReference>
<evidence type="ECO:0000259" key="8">
    <source>
        <dbReference type="Pfam" id="PF04239"/>
    </source>
</evidence>
<dbReference type="RefSeq" id="WP_110940753.1">
    <property type="nucleotide sequence ID" value="NZ_FQZV01000018.1"/>
</dbReference>